<dbReference type="EMBL" id="VOFY01000020">
    <property type="protein sequence ID" value="KAA8582016.1"/>
    <property type="molecule type" value="Genomic_DNA"/>
</dbReference>
<dbReference type="GO" id="GO:0055037">
    <property type="term" value="C:recycling endosome"/>
    <property type="evidence" value="ECO:0007669"/>
    <property type="project" value="TreeGrafter"/>
</dbReference>
<evidence type="ECO:0000256" key="2">
    <source>
        <dbReference type="ARBA" id="ARBA00004613"/>
    </source>
</evidence>
<keyword evidence="5" id="KW-0732">Signal</keyword>
<dbReference type="Gene3D" id="3.40.190.10">
    <property type="entry name" value="Periplasmic binding protein-like II"/>
    <property type="match status" value="2"/>
</dbReference>
<evidence type="ECO:0000256" key="1">
    <source>
        <dbReference type="ARBA" id="ARBA00002831"/>
    </source>
</evidence>
<evidence type="ECO:0000256" key="3">
    <source>
        <dbReference type="ARBA" id="ARBA00016768"/>
    </source>
</evidence>
<evidence type="ECO:0000256" key="4">
    <source>
        <dbReference type="ARBA" id="ARBA00022525"/>
    </source>
</evidence>
<dbReference type="SUPFAM" id="SSF53850">
    <property type="entry name" value="Periplasmic binding protein-like II"/>
    <property type="match status" value="1"/>
</dbReference>
<keyword evidence="4" id="KW-0964">Secreted</keyword>
<dbReference type="GO" id="GO:0005615">
    <property type="term" value="C:extracellular space"/>
    <property type="evidence" value="ECO:0007669"/>
    <property type="project" value="TreeGrafter"/>
</dbReference>
<dbReference type="PROSITE" id="PS51408">
    <property type="entry name" value="TRANSFERRIN_LIKE_4"/>
    <property type="match status" value="1"/>
</dbReference>
<evidence type="ECO:0000313" key="7">
    <source>
        <dbReference type="EMBL" id="KAA8582016.1"/>
    </source>
</evidence>
<dbReference type="AlphaFoldDB" id="A0A5J5CN03"/>
<comment type="caution">
    <text evidence="7">The sequence shown here is derived from an EMBL/GenBank/DDBJ whole genome shotgun (WGS) entry which is preliminary data.</text>
</comment>
<evidence type="ECO:0000256" key="5">
    <source>
        <dbReference type="SAM" id="SignalP"/>
    </source>
</evidence>
<feature type="signal peptide" evidence="5">
    <location>
        <begin position="1"/>
        <end position="23"/>
    </location>
</feature>
<protein>
    <recommendedName>
        <fullName evidence="3">Serotransferrin</fullName>
    </recommendedName>
</protein>
<dbReference type="Proteomes" id="UP000327493">
    <property type="component" value="Chromosome 20"/>
</dbReference>
<dbReference type="PRINTS" id="PR00422">
    <property type="entry name" value="TRANSFERRIN"/>
</dbReference>
<dbReference type="GO" id="GO:0005769">
    <property type="term" value="C:early endosome"/>
    <property type="evidence" value="ECO:0007669"/>
    <property type="project" value="TreeGrafter"/>
</dbReference>
<dbReference type="GO" id="GO:0006826">
    <property type="term" value="P:iron ion transport"/>
    <property type="evidence" value="ECO:0007669"/>
    <property type="project" value="TreeGrafter"/>
</dbReference>
<feature type="chain" id="PRO_5023817157" description="Serotransferrin" evidence="5">
    <location>
        <begin position="24"/>
        <end position="486"/>
    </location>
</feature>
<keyword evidence="8" id="KW-1185">Reference proteome</keyword>
<dbReference type="FunFam" id="3.40.190.10:FF:000095">
    <property type="entry name" value="Lactotransferrin"/>
    <property type="match status" value="1"/>
</dbReference>
<evidence type="ECO:0000313" key="8">
    <source>
        <dbReference type="Proteomes" id="UP000327493"/>
    </source>
</evidence>
<proteinExistence type="predicted"/>
<evidence type="ECO:0000259" key="6">
    <source>
        <dbReference type="PROSITE" id="PS51408"/>
    </source>
</evidence>
<accession>A0A5J5CN03</accession>
<dbReference type="Pfam" id="PF00405">
    <property type="entry name" value="Transferrin"/>
    <property type="match status" value="1"/>
</dbReference>
<dbReference type="CDD" id="cd13529">
    <property type="entry name" value="PBP2_transferrin"/>
    <property type="match status" value="1"/>
</dbReference>
<reference evidence="7 8" key="1">
    <citation type="submission" date="2019-08" db="EMBL/GenBank/DDBJ databases">
        <title>A chromosome-level genome assembly, high-density linkage maps, and genome scans reveal the genomic architecture of hybrid incompatibilities underlying speciation via character displacement in darters (Percidae: Etheostominae).</title>
        <authorList>
            <person name="Moran R.L."/>
            <person name="Catchen J.M."/>
            <person name="Fuller R.C."/>
        </authorList>
    </citation>
    <scope>NUCLEOTIDE SEQUENCE [LARGE SCALE GENOMIC DNA]</scope>
    <source>
        <strain evidence="7">EspeVRDwgs_2016</strain>
        <tissue evidence="7">Muscle</tissue>
    </source>
</reference>
<comment type="function">
    <text evidence="1">Transferrins are iron binding transport proteins which can bind two Fe(3+) ions in association with the binding of an anion, usually bicarbonate.</text>
</comment>
<name>A0A5J5CN03_9PERO</name>
<comment type="subcellular location">
    <subcellularLocation>
        <location evidence="2">Secreted</location>
    </subcellularLocation>
</comment>
<organism evidence="7 8">
    <name type="scientific">Etheostoma spectabile</name>
    <name type="common">orangethroat darter</name>
    <dbReference type="NCBI Taxonomy" id="54343"/>
    <lineage>
        <taxon>Eukaryota</taxon>
        <taxon>Metazoa</taxon>
        <taxon>Chordata</taxon>
        <taxon>Craniata</taxon>
        <taxon>Vertebrata</taxon>
        <taxon>Euteleostomi</taxon>
        <taxon>Actinopterygii</taxon>
        <taxon>Neopterygii</taxon>
        <taxon>Teleostei</taxon>
        <taxon>Neoteleostei</taxon>
        <taxon>Acanthomorphata</taxon>
        <taxon>Eupercaria</taxon>
        <taxon>Perciformes</taxon>
        <taxon>Percoidei</taxon>
        <taxon>Percidae</taxon>
        <taxon>Etheostomatinae</taxon>
        <taxon>Etheostoma</taxon>
    </lineage>
</organism>
<dbReference type="InterPro" id="IPR001156">
    <property type="entry name" value="Transferrin-like_dom"/>
</dbReference>
<sequence length="486" mass="53721">MEHPERRLPVAFLLLLPLLYVSCVSNKKTTVSWCVLSDAEEQKCLDLAGNATAQNIRGSLQCVRGLNTRDCIHKIKNGTADAASMFADDIYAAGFCHGLELAAGESHNGVDGFSYYVVAMARRSSSDLSLLEMHERSSCHPGIRTTVGWTVPIGYLVNTSQISIGEQCNFPKAVGNFFGYSCVPGVKDAQHDPRGNNPKNLCEACIGDDNDRHICANNHRERHYGEAGALRCVAENLGDVAFVKHTTIFENLDGKNQESWALDLELEDLKLLCPDGTEAGLDEFDRCHLAAVPTNAVVVRMEDKCRVWKYLERLQGPAPLRAQNAFGNATEGFRLFSSAGYGESDLLFNDATHHLQRVLGSYTYWLGPTYTTMLQAFECEGKSDGIFLLRLLLMEQEEDIHRVNVHPLPMCPSSLSASPCCYLCPSATPSCHLSFSMLCVMCLLSPCISPPIFYITIPPLLLQPSASLDRCCLFLIFFKEGFDTFF</sequence>
<feature type="domain" description="Transferrin-like" evidence="6">
    <location>
        <begin position="31"/>
        <end position="379"/>
    </location>
</feature>
<dbReference type="GO" id="GO:0005886">
    <property type="term" value="C:plasma membrane"/>
    <property type="evidence" value="ECO:0007669"/>
    <property type="project" value="TreeGrafter"/>
</dbReference>
<dbReference type="PANTHER" id="PTHR11485:SF49">
    <property type="entry name" value="OTOLITH MATRIX PROTEIN 1"/>
    <property type="match status" value="1"/>
</dbReference>
<gene>
    <name evidence="7" type="ORF">FQN60_008756</name>
</gene>
<dbReference type="PANTHER" id="PTHR11485">
    <property type="entry name" value="TRANSFERRIN"/>
    <property type="match status" value="1"/>
</dbReference>
<dbReference type="SMART" id="SM00094">
    <property type="entry name" value="TR_FER"/>
    <property type="match status" value="1"/>
</dbReference>